<reference evidence="2 3" key="1">
    <citation type="journal article" date="2010" name="Cell">
        <title>The genome of Naegleria gruberi illuminates early eukaryotic versatility.</title>
        <authorList>
            <person name="Fritz-Laylin L.K."/>
            <person name="Prochnik S.E."/>
            <person name="Ginger M.L."/>
            <person name="Dacks J.B."/>
            <person name="Carpenter M.L."/>
            <person name="Field M.C."/>
            <person name="Kuo A."/>
            <person name="Paredez A."/>
            <person name="Chapman J."/>
            <person name="Pham J."/>
            <person name="Shu S."/>
            <person name="Neupane R."/>
            <person name="Cipriano M."/>
            <person name="Mancuso J."/>
            <person name="Tu H."/>
            <person name="Salamov A."/>
            <person name="Lindquist E."/>
            <person name="Shapiro H."/>
            <person name="Lucas S."/>
            <person name="Grigoriev I.V."/>
            <person name="Cande W.Z."/>
            <person name="Fulton C."/>
            <person name="Rokhsar D.S."/>
            <person name="Dawson S.C."/>
        </authorList>
    </citation>
    <scope>NUCLEOTIDE SEQUENCE [LARGE SCALE GENOMIC DNA]</scope>
    <source>
        <strain evidence="2 3">NEG-M</strain>
    </source>
</reference>
<dbReference type="STRING" id="5762.D2VLL9"/>
<dbReference type="NCBIfam" id="TIGR00231">
    <property type="entry name" value="small_GTP"/>
    <property type="match status" value="1"/>
</dbReference>
<accession>D2VLL9</accession>
<dbReference type="PANTHER" id="PTHR47978">
    <property type="match status" value="1"/>
</dbReference>
<evidence type="ECO:0000313" key="2">
    <source>
        <dbReference type="EMBL" id="EFC42413.1"/>
    </source>
</evidence>
<dbReference type="InterPro" id="IPR001806">
    <property type="entry name" value="Small_GTPase"/>
</dbReference>
<dbReference type="PRINTS" id="PR00449">
    <property type="entry name" value="RASTRNSFRMNG"/>
</dbReference>
<dbReference type="InterPro" id="IPR005225">
    <property type="entry name" value="Small_GTP-bd"/>
</dbReference>
<dbReference type="SUPFAM" id="SSF52540">
    <property type="entry name" value="P-loop containing nucleoside triphosphate hydrolases"/>
    <property type="match status" value="1"/>
</dbReference>
<dbReference type="SMART" id="SM00173">
    <property type="entry name" value="RAS"/>
    <property type="match status" value="1"/>
</dbReference>
<dbReference type="VEuPathDB" id="AmoebaDB:NAEGRDRAFT_69828"/>
<name>D2VLL9_NAEGR</name>
<dbReference type="GeneID" id="8851976"/>
<dbReference type="InParanoid" id="D2VLL9"/>
<dbReference type="eggNOG" id="KOG0092">
    <property type="taxonomic scope" value="Eukaryota"/>
</dbReference>
<sequence>MTHLIFSVVRVCRSWREISLPIIWKRYQDYAQLVDDDSNNSGGDEAFSSLFQSRMGRNFIKMMFKEHVYELATRLIGVTKMGEVRTQNLHATITMDFCKKEYEWFGTELEMIECYSEFFGKVESPINSDQVVSNNSKVEIEKKSDEKNSSGVMSSVLHYLSSFFKNNSSASSIQIERKPNKPMITEGTQIFKVIMLGDCYVGKTSTLECAIKNINCRQKEDMPTIGASFLKQRYKLIPNSISELQLWDYSGPERFATLSPIYYRGGHVAFAMFDLSNSALTLDRLDRHIKDLEQHNPMEVVLVGTKSDLVTEKERKYRKRAQLLAFDKLKGGLYVEITNTDIKYAHSLLVYSAIILHLKYSKNIKI</sequence>
<dbReference type="Proteomes" id="UP000006671">
    <property type="component" value="Unassembled WGS sequence"/>
</dbReference>
<dbReference type="KEGG" id="ngr:NAEGRDRAFT_69828"/>
<proteinExistence type="predicted"/>
<dbReference type="AlphaFoldDB" id="D2VLL9"/>
<dbReference type="PROSITE" id="PS51419">
    <property type="entry name" value="RAB"/>
    <property type="match status" value="1"/>
</dbReference>
<dbReference type="Gene3D" id="3.40.50.300">
    <property type="entry name" value="P-loop containing nucleotide triphosphate hydrolases"/>
    <property type="match status" value="1"/>
</dbReference>
<dbReference type="GO" id="GO:0005525">
    <property type="term" value="F:GTP binding"/>
    <property type="evidence" value="ECO:0007669"/>
    <property type="project" value="InterPro"/>
</dbReference>
<keyword evidence="1" id="KW-0547">Nucleotide-binding</keyword>
<protein>
    <submittedName>
        <fullName evidence="2">Small GTPase</fullName>
    </submittedName>
</protein>
<dbReference type="EMBL" id="GG738880">
    <property type="protein sequence ID" value="EFC42413.1"/>
    <property type="molecule type" value="Genomic_DNA"/>
</dbReference>
<evidence type="ECO:0000256" key="1">
    <source>
        <dbReference type="ARBA" id="ARBA00022741"/>
    </source>
</evidence>
<dbReference type="GO" id="GO:0003924">
    <property type="term" value="F:GTPase activity"/>
    <property type="evidence" value="ECO:0007669"/>
    <property type="project" value="InterPro"/>
</dbReference>
<dbReference type="CDD" id="cd00154">
    <property type="entry name" value="Rab"/>
    <property type="match status" value="1"/>
</dbReference>
<keyword evidence="3" id="KW-1185">Reference proteome</keyword>
<dbReference type="Pfam" id="PF00071">
    <property type="entry name" value="Ras"/>
    <property type="match status" value="1"/>
</dbReference>
<gene>
    <name evidence="2" type="ORF">NAEGRDRAFT_69828</name>
</gene>
<dbReference type="InterPro" id="IPR027417">
    <property type="entry name" value="P-loop_NTPase"/>
</dbReference>
<organism evidence="3">
    <name type="scientific">Naegleria gruberi</name>
    <name type="common">Amoeba</name>
    <dbReference type="NCBI Taxonomy" id="5762"/>
    <lineage>
        <taxon>Eukaryota</taxon>
        <taxon>Discoba</taxon>
        <taxon>Heterolobosea</taxon>
        <taxon>Tetramitia</taxon>
        <taxon>Eutetramitia</taxon>
        <taxon>Vahlkampfiidae</taxon>
        <taxon>Naegleria</taxon>
    </lineage>
</organism>
<dbReference type="SMART" id="SM00175">
    <property type="entry name" value="RAB"/>
    <property type="match status" value="1"/>
</dbReference>
<evidence type="ECO:0000313" key="3">
    <source>
        <dbReference type="Proteomes" id="UP000006671"/>
    </source>
</evidence>
<dbReference type="RefSeq" id="XP_002675157.1">
    <property type="nucleotide sequence ID" value="XM_002675111.1"/>
</dbReference>